<comment type="caution">
    <text evidence="1">The sequence shown here is derived from an EMBL/GenBank/DDBJ whole genome shotgun (WGS) entry which is preliminary data.</text>
</comment>
<dbReference type="InterPro" id="IPR029033">
    <property type="entry name" value="His_PPase_superfam"/>
</dbReference>
<dbReference type="AlphaFoldDB" id="A0A9P6H307"/>
<evidence type="ECO:0000313" key="1">
    <source>
        <dbReference type="EMBL" id="KAF9778354.1"/>
    </source>
</evidence>
<protein>
    <submittedName>
        <fullName evidence="1">Uncharacterized protein</fullName>
    </submittedName>
</protein>
<organism evidence="1 2">
    <name type="scientific">Thelephora terrestris</name>
    <dbReference type="NCBI Taxonomy" id="56493"/>
    <lineage>
        <taxon>Eukaryota</taxon>
        <taxon>Fungi</taxon>
        <taxon>Dikarya</taxon>
        <taxon>Basidiomycota</taxon>
        <taxon>Agaricomycotina</taxon>
        <taxon>Agaricomycetes</taxon>
        <taxon>Thelephorales</taxon>
        <taxon>Thelephoraceae</taxon>
        <taxon>Thelephora</taxon>
    </lineage>
</organism>
<proteinExistence type="predicted"/>
<reference evidence="1" key="2">
    <citation type="submission" date="2020-11" db="EMBL/GenBank/DDBJ databases">
        <authorList>
            <consortium name="DOE Joint Genome Institute"/>
            <person name="Kuo A."/>
            <person name="Miyauchi S."/>
            <person name="Kiss E."/>
            <person name="Drula E."/>
            <person name="Kohler A."/>
            <person name="Sanchez-Garcia M."/>
            <person name="Andreopoulos B."/>
            <person name="Barry K.W."/>
            <person name="Bonito G."/>
            <person name="Buee M."/>
            <person name="Carver A."/>
            <person name="Chen C."/>
            <person name="Cichocki N."/>
            <person name="Clum A."/>
            <person name="Culley D."/>
            <person name="Crous P.W."/>
            <person name="Fauchery L."/>
            <person name="Girlanda M."/>
            <person name="Hayes R."/>
            <person name="Keri Z."/>
            <person name="Labutti K."/>
            <person name="Lipzen A."/>
            <person name="Lombard V."/>
            <person name="Magnuson J."/>
            <person name="Maillard F."/>
            <person name="Morin E."/>
            <person name="Murat C."/>
            <person name="Nolan M."/>
            <person name="Ohm R."/>
            <person name="Pangilinan J."/>
            <person name="Pereira M."/>
            <person name="Perotto S."/>
            <person name="Peter M."/>
            <person name="Riley R."/>
            <person name="Sitrit Y."/>
            <person name="Stielow B."/>
            <person name="Szollosi G."/>
            <person name="Zifcakova L."/>
            <person name="Stursova M."/>
            <person name="Spatafora J.W."/>
            <person name="Tedersoo L."/>
            <person name="Vaario L.-M."/>
            <person name="Yamada A."/>
            <person name="Yan M."/>
            <person name="Wang P."/>
            <person name="Xu J."/>
            <person name="Bruns T."/>
            <person name="Baldrian P."/>
            <person name="Vilgalys R."/>
            <person name="Henrissat B."/>
            <person name="Grigoriev I.V."/>
            <person name="Hibbett D."/>
            <person name="Nagy L.G."/>
            <person name="Martin F.M."/>
        </authorList>
    </citation>
    <scope>NUCLEOTIDE SEQUENCE</scope>
    <source>
        <strain evidence="1">UH-Tt-Lm1</strain>
    </source>
</reference>
<feature type="non-terminal residue" evidence="1">
    <location>
        <position position="1"/>
    </location>
</feature>
<evidence type="ECO:0000313" key="2">
    <source>
        <dbReference type="Proteomes" id="UP000736335"/>
    </source>
</evidence>
<sequence>YYSEQREEYVRVFVNDARQRLEFCGAGENGMCKLDEFVKSQRYAKNNGFQDFEKRNWHSRC</sequence>
<name>A0A9P6H307_9AGAM</name>
<dbReference type="Proteomes" id="UP000736335">
    <property type="component" value="Unassembled WGS sequence"/>
</dbReference>
<dbReference type="EMBL" id="WIUZ02000023">
    <property type="protein sequence ID" value="KAF9778354.1"/>
    <property type="molecule type" value="Genomic_DNA"/>
</dbReference>
<gene>
    <name evidence="1" type="ORF">BJ322DRAFT_1092780</name>
</gene>
<dbReference type="SUPFAM" id="SSF53254">
    <property type="entry name" value="Phosphoglycerate mutase-like"/>
    <property type="match status" value="1"/>
</dbReference>
<dbReference type="Gene3D" id="3.40.50.1240">
    <property type="entry name" value="Phosphoglycerate mutase-like"/>
    <property type="match status" value="1"/>
</dbReference>
<accession>A0A9P6H307</accession>
<keyword evidence="2" id="KW-1185">Reference proteome</keyword>
<reference evidence="1" key="1">
    <citation type="journal article" date="2020" name="Nat. Commun.">
        <title>Large-scale genome sequencing of mycorrhizal fungi provides insights into the early evolution of symbiotic traits.</title>
        <authorList>
            <person name="Miyauchi S."/>
            <person name="Kiss E."/>
            <person name="Kuo A."/>
            <person name="Drula E."/>
            <person name="Kohler A."/>
            <person name="Sanchez-Garcia M."/>
            <person name="Morin E."/>
            <person name="Andreopoulos B."/>
            <person name="Barry K.W."/>
            <person name="Bonito G."/>
            <person name="Buee M."/>
            <person name="Carver A."/>
            <person name="Chen C."/>
            <person name="Cichocki N."/>
            <person name="Clum A."/>
            <person name="Culley D."/>
            <person name="Crous P.W."/>
            <person name="Fauchery L."/>
            <person name="Girlanda M."/>
            <person name="Hayes R.D."/>
            <person name="Keri Z."/>
            <person name="LaButti K."/>
            <person name="Lipzen A."/>
            <person name="Lombard V."/>
            <person name="Magnuson J."/>
            <person name="Maillard F."/>
            <person name="Murat C."/>
            <person name="Nolan M."/>
            <person name="Ohm R.A."/>
            <person name="Pangilinan J."/>
            <person name="Pereira M.F."/>
            <person name="Perotto S."/>
            <person name="Peter M."/>
            <person name="Pfister S."/>
            <person name="Riley R."/>
            <person name="Sitrit Y."/>
            <person name="Stielow J.B."/>
            <person name="Szollosi G."/>
            <person name="Zifcakova L."/>
            <person name="Stursova M."/>
            <person name="Spatafora J.W."/>
            <person name="Tedersoo L."/>
            <person name="Vaario L.M."/>
            <person name="Yamada A."/>
            <person name="Yan M."/>
            <person name="Wang P."/>
            <person name="Xu J."/>
            <person name="Bruns T."/>
            <person name="Baldrian P."/>
            <person name="Vilgalys R."/>
            <person name="Dunand C."/>
            <person name="Henrissat B."/>
            <person name="Grigoriev I.V."/>
            <person name="Hibbett D."/>
            <person name="Nagy L.G."/>
            <person name="Martin F.M."/>
        </authorList>
    </citation>
    <scope>NUCLEOTIDE SEQUENCE</scope>
    <source>
        <strain evidence="1">UH-Tt-Lm1</strain>
    </source>
</reference>